<evidence type="ECO:0000256" key="1">
    <source>
        <dbReference type="SAM" id="MobiDB-lite"/>
    </source>
</evidence>
<gene>
    <name evidence="3" type="ORF">CNYM01_05263</name>
</gene>
<comment type="caution">
    <text evidence="3">The sequence shown here is derived from an EMBL/GenBank/DDBJ whole genome shotgun (WGS) entry which is preliminary data.</text>
</comment>
<dbReference type="PANTHER" id="PTHR46411">
    <property type="entry name" value="FAMILY ATPASE, PUTATIVE-RELATED"/>
    <property type="match status" value="1"/>
</dbReference>
<accession>A0A135RRX0</accession>
<keyword evidence="4" id="KW-1185">Reference proteome</keyword>
<evidence type="ECO:0000313" key="4">
    <source>
        <dbReference type="Proteomes" id="UP000070054"/>
    </source>
</evidence>
<sequence>MDSAPASSYFEEFQGALKQSYHGPVPESKPTSLAATSPPSRFRLVSRRDSWSDSDSSIHYGRPRPPPQAAVTIPKAILPYLSSTRLGSKTLAEIAPGEFGTILKRQWEESSGSWQEWKPTNHRPIVSKAETICVHERRITLSGERVSDKLLFGHGNGAYEFLRACMLSLRAGSLKDDQHILQQYLRQEQPLDPYSWKAHSNSSRFSIDIGEYEMLFFMKDTIQQHITEVQRLKGDAHAQAQNDLRTVNSLKSVLDFVKHTFPGAEEAQDQIRATGVASFDYLWTIFKPGQIIYEKRSVENSNWFYEQCIKIKDVKHEYNKSLEAVGIYLSVEEVVHKQTPRAGIYLVTSQRRIKRFTGTKPLTSEEIGFIPLNMIQEPDQDSLRVKLIDLARRYVHLSSHPSTIWEYEGPIALTDSLRDDAEEESYMKSSTALTDSLRDDEEEESHIKSSTSWMGKTKERVVIDNRILCINPSIEISPNPAVLLRLDDDQVDGKQSGILGDDELYLICRNRISAYLLSSDLKASDLIISHLQDIHWTPTLMFPRSVDIGLIQSLIQEHAAPEEKKPSLQLCHGIRAAGLVLLFHGPQSTTRKIADTIFRVQLTASFRGFQFNKAKCASVWGTIVLLEKADTLQLSDMTLDEGFENCFLLYPVVIFLTTESIKDMDSNLLEAVDLVTNCEDGWVLSDDDMGESKPQRLWRQHISDELPSSFSESENRLRNFIHILADFETQDARMFKILRMAARLAETQGEVVAERHVFRIIRQSLAIKDHKHFDERIFQLDQATIS</sequence>
<dbReference type="PANTHER" id="PTHR46411:SF2">
    <property type="entry name" value="AAA+ ATPASE DOMAIN-CONTAINING PROTEIN"/>
    <property type="match status" value="1"/>
</dbReference>
<feature type="region of interest" description="Disordered" evidence="1">
    <location>
        <begin position="20"/>
        <end position="67"/>
    </location>
</feature>
<feature type="domain" description="DUF7025" evidence="2">
    <location>
        <begin position="270"/>
        <end position="364"/>
    </location>
</feature>
<reference evidence="3 4" key="1">
    <citation type="submission" date="2014-02" db="EMBL/GenBank/DDBJ databases">
        <title>The genome sequence of Colletotrichum nymphaeae SA-01.</title>
        <authorList>
            <person name="Baroncelli R."/>
            <person name="Thon M.R."/>
        </authorList>
    </citation>
    <scope>NUCLEOTIDE SEQUENCE [LARGE SCALE GENOMIC DNA]</scope>
    <source>
        <strain evidence="3 4">SA-01</strain>
    </source>
</reference>
<dbReference type="AlphaFoldDB" id="A0A135RRX0"/>
<dbReference type="EMBL" id="JEMN01001823">
    <property type="protein sequence ID" value="KXH26375.1"/>
    <property type="molecule type" value="Genomic_DNA"/>
</dbReference>
<feature type="compositionally biased region" description="Polar residues" evidence="1">
    <location>
        <begin position="29"/>
        <end position="39"/>
    </location>
</feature>
<evidence type="ECO:0000313" key="3">
    <source>
        <dbReference type="EMBL" id="KXH26375.1"/>
    </source>
</evidence>
<dbReference type="Proteomes" id="UP000070054">
    <property type="component" value="Unassembled WGS sequence"/>
</dbReference>
<feature type="region of interest" description="Disordered" evidence="1">
    <location>
        <begin position="424"/>
        <end position="451"/>
    </location>
</feature>
<organism evidence="3 4">
    <name type="scientific">Colletotrichum nymphaeae SA-01</name>
    <dbReference type="NCBI Taxonomy" id="1460502"/>
    <lineage>
        <taxon>Eukaryota</taxon>
        <taxon>Fungi</taxon>
        <taxon>Dikarya</taxon>
        <taxon>Ascomycota</taxon>
        <taxon>Pezizomycotina</taxon>
        <taxon>Sordariomycetes</taxon>
        <taxon>Hypocreomycetidae</taxon>
        <taxon>Glomerellales</taxon>
        <taxon>Glomerellaceae</taxon>
        <taxon>Colletotrichum</taxon>
        <taxon>Colletotrichum acutatum species complex</taxon>
    </lineage>
</organism>
<name>A0A135RRX0_9PEZI</name>
<dbReference type="InterPro" id="IPR054289">
    <property type="entry name" value="DUF7025"/>
</dbReference>
<protein>
    <recommendedName>
        <fullName evidence="2">DUF7025 domain-containing protein</fullName>
    </recommendedName>
</protein>
<proteinExistence type="predicted"/>
<dbReference type="Pfam" id="PF22942">
    <property type="entry name" value="DUF7025"/>
    <property type="match status" value="1"/>
</dbReference>
<evidence type="ECO:0000259" key="2">
    <source>
        <dbReference type="Pfam" id="PF22942"/>
    </source>
</evidence>